<organism evidence="2 3">
    <name type="scientific">Roseomonas populi</name>
    <dbReference type="NCBI Taxonomy" id="3121582"/>
    <lineage>
        <taxon>Bacteria</taxon>
        <taxon>Pseudomonadati</taxon>
        <taxon>Pseudomonadota</taxon>
        <taxon>Alphaproteobacteria</taxon>
        <taxon>Acetobacterales</taxon>
        <taxon>Roseomonadaceae</taxon>
        <taxon>Roseomonas</taxon>
    </lineage>
</organism>
<dbReference type="RefSeq" id="WP_257718959.1">
    <property type="nucleotide sequence ID" value="NZ_JANJOU010000032.1"/>
</dbReference>
<accession>A0ABT1XC42</accession>
<reference evidence="2 3" key="1">
    <citation type="submission" date="2022-06" db="EMBL/GenBank/DDBJ databases">
        <title>Roseomonas CN29.</title>
        <authorList>
            <person name="Cheng Y."/>
            <person name="He X."/>
        </authorList>
    </citation>
    <scope>NUCLEOTIDE SEQUENCE [LARGE SCALE GENOMIC DNA]</scope>
    <source>
        <strain evidence="2 3">CN29</strain>
    </source>
</reference>
<dbReference type="InterPro" id="IPR009506">
    <property type="entry name" value="YjiS-like"/>
</dbReference>
<keyword evidence="3" id="KW-1185">Reference proteome</keyword>
<protein>
    <submittedName>
        <fullName evidence="2">DUF1127 domain-containing protein</fullName>
    </submittedName>
</protein>
<dbReference type="EMBL" id="JANJOU010000032">
    <property type="protein sequence ID" value="MCR0985306.1"/>
    <property type="molecule type" value="Genomic_DNA"/>
</dbReference>
<comment type="caution">
    <text evidence="2">The sequence shown here is derived from an EMBL/GenBank/DDBJ whole genome shotgun (WGS) entry which is preliminary data.</text>
</comment>
<evidence type="ECO:0000313" key="3">
    <source>
        <dbReference type="Proteomes" id="UP001524642"/>
    </source>
</evidence>
<proteinExistence type="predicted"/>
<name>A0ABT1XC42_9PROT</name>
<feature type="domain" description="YjiS-like" evidence="1">
    <location>
        <begin position="33"/>
        <end position="57"/>
    </location>
</feature>
<gene>
    <name evidence="2" type="ORF">NRP21_24970</name>
</gene>
<dbReference type="Proteomes" id="UP001524642">
    <property type="component" value="Unassembled WGS sequence"/>
</dbReference>
<sequence length="93" mass="9862">MSTTINEAAHAPTDFRPARALRELLTIARQMFLARRTARALEALDDAQLKDIGLSRSVVPSVAGTVASRGTDAIWGPAALDGAAPILVRLRGI</sequence>
<evidence type="ECO:0000313" key="2">
    <source>
        <dbReference type="EMBL" id="MCR0985306.1"/>
    </source>
</evidence>
<dbReference type="Pfam" id="PF06568">
    <property type="entry name" value="YjiS-like"/>
    <property type="match status" value="1"/>
</dbReference>
<evidence type="ECO:0000259" key="1">
    <source>
        <dbReference type="Pfam" id="PF06568"/>
    </source>
</evidence>